<feature type="domain" description="RES" evidence="2">
    <location>
        <begin position="71"/>
        <end position="216"/>
    </location>
</feature>
<evidence type="ECO:0000313" key="3">
    <source>
        <dbReference type="EMBL" id="PND33807.1"/>
    </source>
</evidence>
<dbReference type="Proteomes" id="UP000235994">
    <property type="component" value="Unassembled WGS sequence"/>
</dbReference>
<keyword evidence="4" id="KW-1185">Reference proteome</keyword>
<name>A0A2N8KK23_9BURK</name>
<dbReference type="InterPro" id="IPR014914">
    <property type="entry name" value="RES_dom"/>
</dbReference>
<feature type="compositionally biased region" description="Low complexity" evidence="1">
    <location>
        <begin position="8"/>
        <end position="37"/>
    </location>
</feature>
<accession>A0A2N8KK23</accession>
<evidence type="ECO:0000256" key="1">
    <source>
        <dbReference type="SAM" id="MobiDB-lite"/>
    </source>
</evidence>
<proteinExistence type="predicted"/>
<feature type="region of interest" description="Disordered" evidence="1">
    <location>
        <begin position="1"/>
        <end position="42"/>
    </location>
</feature>
<gene>
    <name evidence="3" type="ORF">C1I89_05950</name>
</gene>
<sequence>MARPRKAPPAGGTAASARGAAPGKAHPSPTSTSTLSPTPVPPATLHVTPWTLSSRQVLHRVHSDQYQADEFNPGKKGNARFSPVRDARGKPIPTIYAAATFDAAVMESVFHDVSHAPGYKQYAKEKLEGQLHSEVQVKRDLKLADLGSVALRKLGVQRKQLIDTEKDQYPGTRQWAEAIHAQHPDIQGLSWVSRQDDSARAVVLFGDRVPKGTLQQVGDSRNLLQDEQAYAELLDLAERIGVDVTPEK</sequence>
<dbReference type="EMBL" id="POQS01000002">
    <property type="protein sequence ID" value="PND33807.1"/>
    <property type="molecule type" value="Genomic_DNA"/>
</dbReference>
<dbReference type="Pfam" id="PF08808">
    <property type="entry name" value="RES"/>
    <property type="match status" value="1"/>
</dbReference>
<reference evidence="3 4" key="1">
    <citation type="submission" date="2018-01" db="EMBL/GenBank/DDBJ databases">
        <title>The draft genome of an aniline degradation strain ANB-1.</title>
        <authorList>
            <person name="Zhang L."/>
            <person name="Jiang J."/>
        </authorList>
    </citation>
    <scope>NUCLEOTIDE SEQUENCE [LARGE SCALE GENOMIC DNA]</scope>
    <source>
        <strain evidence="3 4">ANB-1</strain>
    </source>
</reference>
<dbReference type="SMART" id="SM00953">
    <property type="entry name" value="RES"/>
    <property type="match status" value="1"/>
</dbReference>
<dbReference type="AlphaFoldDB" id="A0A2N8KK23"/>
<dbReference type="RefSeq" id="WP_102771888.1">
    <property type="nucleotide sequence ID" value="NZ_POQS01000002.1"/>
</dbReference>
<comment type="caution">
    <text evidence="3">The sequence shown here is derived from an EMBL/GenBank/DDBJ whole genome shotgun (WGS) entry which is preliminary data.</text>
</comment>
<organism evidence="3 4">
    <name type="scientific">Achromobacter pulmonis</name>
    <dbReference type="NCBI Taxonomy" id="1389932"/>
    <lineage>
        <taxon>Bacteria</taxon>
        <taxon>Pseudomonadati</taxon>
        <taxon>Pseudomonadota</taxon>
        <taxon>Betaproteobacteria</taxon>
        <taxon>Burkholderiales</taxon>
        <taxon>Alcaligenaceae</taxon>
        <taxon>Achromobacter</taxon>
    </lineage>
</organism>
<evidence type="ECO:0000259" key="2">
    <source>
        <dbReference type="SMART" id="SM00953"/>
    </source>
</evidence>
<evidence type="ECO:0000313" key="4">
    <source>
        <dbReference type="Proteomes" id="UP000235994"/>
    </source>
</evidence>
<protein>
    <submittedName>
        <fullName evidence="3">RES domain-containing protein</fullName>
    </submittedName>
</protein>